<dbReference type="GO" id="GO:0003723">
    <property type="term" value="F:RNA binding"/>
    <property type="evidence" value="ECO:0007669"/>
    <property type="project" value="UniProtKB-KW"/>
</dbReference>
<dbReference type="OrthoDB" id="10259843at2759"/>
<comment type="caution">
    <text evidence="20">The sequence shown here is derived from an EMBL/GenBank/DDBJ whole genome shotgun (WGS) entry which is preliminary data.</text>
</comment>
<dbReference type="GO" id="GO:0003724">
    <property type="term" value="F:RNA helicase activity"/>
    <property type="evidence" value="ECO:0007669"/>
    <property type="project" value="UniProtKB-EC"/>
</dbReference>
<keyword evidence="4" id="KW-0690">Ribosome biogenesis</keyword>
<dbReference type="InterPro" id="IPR014001">
    <property type="entry name" value="Helicase_ATP-bd"/>
</dbReference>
<keyword evidence="10" id="KW-0694">RNA-binding</keyword>
<keyword evidence="12 17" id="KW-0472">Membrane</keyword>
<comment type="catalytic activity">
    <reaction evidence="14">
        <text>ATP + H2O = ADP + phosphate + H(+)</text>
        <dbReference type="Rhea" id="RHEA:13065"/>
        <dbReference type="ChEBI" id="CHEBI:15377"/>
        <dbReference type="ChEBI" id="CHEBI:15378"/>
        <dbReference type="ChEBI" id="CHEBI:30616"/>
        <dbReference type="ChEBI" id="CHEBI:43474"/>
        <dbReference type="ChEBI" id="CHEBI:456216"/>
        <dbReference type="EC" id="3.6.4.13"/>
    </reaction>
</comment>
<reference evidence="20 21" key="1">
    <citation type="submission" date="2018-06" db="EMBL/GenBank/DDBJ databases">
        <title>Whole genome sequencing of Candida tropicalis (genome annotated by CSBL at Korea University).</title>
        <authorList>
            <person name="Ahn J."/>
        </authorList>
    </citation>
    <scope>NUCLEOTIDE SEQUENCE [LARGE SCALE GENOMIC DNA]</scope>
    <source>
        <strain evidence="20 21">ATCC 20962</strain>
    </source>
</reference>
<dbReference type="PANTHER" id="PTHR47959:SF1">
    <property type="entry name" value="ATP-DEPENDENT RNA HELICASE DBPA"/>
    <property type="match status" value="1"/>
</dbReference>
<dbReference type="SMART" id="SM00490">
    <property type="entry name" value="HELICc"/>
    <property type="match status" value="1"/>
</dbReference>
<evidence type="ECO:0000313" key="20">
    <source>
        <dbReference type="EMBL" id="RCK66477.1"/>
    </source>
</evidence>
<protein>
    <recommendedName>
        <fullName evidence="3">RNA helicase</fullName>
        <ecNumber evidence="3">3.6.4.13</ecNumber>
    </recommendedName>
</protein>
<dbReference type="InterPro" id="IPR000629">
    <property type="entry name" value="RNA-helicase_DEAD-box_CS"/>
</dbReference>
<evidence type="ECO:0000256" key="6">
    <source>
        <dbReference type="ARBA" id="ARBA00022741"/>
    </source>
</evidence>
<evidence type="ECO:0000256" key="4">
    <source>
        <dbReference type="ARBA" id="ARBA00022517"/>
    </source>
</evidence>
<keyword evidence="8 20" id="KW-0347">Helicase</keyword>
<dbReference type="Pfam" id="PF09801">
    <property type="entry name" value="SYS1"/>
    <property type="match status" value="1"/>
</dbReference>
<feature type="domain" description="Helicase ATP-binding" evidence="18">
    <location>
        <begin position="134"/>
        <end position="285"/>
    </location>
</feature>
<comment type="subcellular location">
    <subcellularLocation>
        <location evidence="1">Membrane</location>
        <topology evidence="1">Multi-pass membrane protein</topology>
    </subcellularLocation>
    <subcellularLocation>
        <location evidence="2">Nucleus</location>
        <location evidence="2">Nucleolus</location>
    </subcellularLocation>
</comment>
<evidence type="ECO:0000256" key="17">
    <source>
        <dbReference type="SAM" id="Phobius"/>
    </source>
</evidence>
<evidence type="ECO:0000256" key="8">
    <source>
        <dbReference type="ARBA" id="ARBA00022806"/>
    </source>
</evidence>
<organism evidence="20 21">
    <name type="scientific">Candida viswanathii</name>
    <dbReference type="NCBI Taxonomy" id="5486"/>
    <lineage>
        <taxon>Eukaryota</taxon>
        <taxon>Fungi</taxon>
        <taxon>Dikarya</taxon>
        <taxon>Ascomycota</taxon>
        <taxon>Saccharomycotina</taxon>
        <taxon>Pichiomycetes</taxon>
        <taxon>Debaryomycetaceae</taxon>
        <taxon>Candida/Lodderomyces clade</taxon>
        <taxon>Candida</taxon>
    </lineage>
</organism>
<keyword evidence="13" id="KW-0539">Nucleus</keyword>
<evidence type="ECO:0000256" key="12">
    <source>
        <dbReference type="ARBA" id="ARBA00023136"/>
    </source>
</evidence>
<evidence type="ECO:0000256" key="1">
    <source>
        <dbReference type="ARBA" id="ARBA00004141"/>
    </source>
</evidence>
<dbReference type="PROSITE" id="PS51192">
    <property type="entry name" value="HELICASE_ATP_BIND_1"/>
    <property type="match status" value="1"/>
</dbReference>
<evidence type="ECO:0000256" key="5">
    <source>
        <dbReference type="ARBA" id="ARBA00022692"/>
    </source>
</evidence>
<feature type="coiled-coil region" evidence="15">
    <location>
        <begin position="408"/>
        <end position="439"/>
    </location>
</feature>
<dbReference type="GO" id="GO:0016787">
    <property type="term" value="F:hydrolase activity"/>
    <property type="evidence" value="ECO:0007669"/>
    <property type="project" value="UniProtKB-KW"/>
</dbReference>
<feature type="region of interest" description="Disordered" evidence="16">
    <location>
        <begin position="1"/>
        <end position="98"/>
    </location>
</feature>
<evidence type="ECO:0000256" key="11">
    <source>
        <dbReference type="ARBA" id="ARBA00022989"/>
    </source>
</evidence>
<feature type="region of interest" description="Disordered" evidence="16">
    <location>
        <begin position="441"/>
        <end position="477"/>
    </location>
</feature>
<feature type="compositionally biased region" description="Basic and acidic residues" evidence="16">
    <location>
        <begin position="442"/>
        <end position="458"/>
    </location>
</feature>
<feature type="domain" description="Helicase C-terminal" evidence="19">
    <location>
        <begin position="245"/>
        <end position="436"/>
    </location>
</feature>
<dbReference type="EMBL" id="QLNQ01000014">
    <property type="protein sequence ID" value="RCK66477.1"/>
    <property type="molecule type" value="Genomic_DNA"/>
</dbReference>
<dbReference type="SMART" id="SM00487">
    <property type="entry name" value="DEXDc"/>
    <property type="match status" value="1"/>
</dbReference>
<dbReference type="Gene3D" id="3.40.50.300">
    <property type="entry name" value="P-loop containing nucleotide triphosphate hydrolases"/>
    <property type="match status" value="2"/>
</dbReference>
<keyword evidence="9" id="KW-0067">ATP-binding</keyword>
<keyword evidence="15" id="KW-0175">Coiled coil</keyword>
<dbReference type="CDD" id="cd18787">
    <property type="entry name" value="SF2_C_DEAD"/>
    <property type="match status" value="1"/>
</dbReference>
<evidence type="ECO:0000256" key="10">
    <source>
        <dbReference type="ARBA" id="ARBA00022884"/>
    </source>
</evidence>
<dbReference type="PROSITE" id="PS00039">
    <property type="entry name" value="DEAD_ATP_HELICASE"/>
    <property type="match status" value="1"/>
</dbReference>
<dbReference type="GO" id="GO:0005524">
    <property type="term" value="F:ATP binding"/>
    <property type="evidence" value="ECO:0007669"/>
    <property type="project" value="UniProtKB-KW"/>
</dbReference>
<evidence type="ECO:0000256" key="14">
    <source>
        <dbReference type="ARBA" id="ARBA00047984"/>
    </source>
</evidence>
<dbReference type="Pfam" id="PF00270">
    <property type="entry name" value="DEAD"/>
    <property type="match status" value="1"/>
</dbReference>
<dbReference type="PANTHER" id="PTHR47959">
    <property type="entry name" value="ATP-DEPENDENT RNA HELICASE RHLE-RELATED"/>
    <property type="match status" value="1"/>
</dbReference>
<dbReference type="GO" id="GO:0005730">
    <property type="term" value="C:nucleolus"/>
    <property type="evidence" value="ECO:0007669"/>
    <property type="project" value="UniProtKB-SubCell"/>
</dbReference>
<evidence type="ECO:0000256" key="13">
    <source>
        <dbReference type="ARBA" id="ARBA00023242"/>
    </source>
</evidence>
<feature type="transmembrane region" description="Helical" evidence="17">
    <location>
        <begin position="514"/>
        <end position="533"/>
    </location>
</feature>
<keyword evidence="7" id="KW-0378">Hydrolase</keyword>
<dbReference type="InterPro" id="IPR027417">
    <property type="entry name" value="P-loop_NTPase"/>
</dbReference>
<evidence type="ECO:0000256" key="9">
    <source>
        <dbReference type="ARBA" id="ARBA00022840"/>
    </source>
</evidence>
<evidence type="ECO:0000256" key="2">
    <source>
        <dbReference type="ARBA" id="ARBA00004604"/>
    </source>
</evidence>
<proteinExistence type="predicted"/>
<dbReference type="InterPro" id="IPR050079">
    <property type="entry name" value="DEAD_box_RNA_helicase"/>
</dbReference>
<name>A0A367YL18_9ASCO</name>
<dbReference type="InterPro" id="IPR036188">
    <property type="entry name" value="FAD/NAD-bd_sf"/>
</dbReference>
<dbReference type="PROSITE" id="PS51194">
    <property type="entry name" value="HELICASE_CTER"/>
    <property type="match status" value="1"/>
</dbReference>
<dbReference type="EC" id="3.6.4.13" evidence="3"/>
<dbReference type="GO" id="GO:0016020">
    <property type="term" value="C:membrane"/>
    <property type="evidence" value="ECO:0007669"/>
    <property type="project" value="UniProtKB-SubCell"/>
</dbReference>
<evidence type="ECO:0000256" key="3">
    <source>
        <dbReference type="ARBA" id="ARBA00012552"/>
    </source>
</evidence>
<feature type="compositionally biased region" description="Polar residues" evidence="16">
    <location>
        <begin position="31"/>
        <end position="46"/>
    </location>
</feature>
<keyword evidence="6" id="KW-0547">Nucleotide-binding</keyword>
<dbReference type="Gene3D" id="3.50.50.60">
    <property type="entry name" value="FAD/NAD(P)-binding domain"/>
    <property type="match status" value="1"/>
</dbReference>
<dbReference type="GO" id="GO:0006364">
    <property type="term" value="P:rRNA processing"/>
    <property type="evidence" value="ECO:0007669"/>
    <property type="project" value="UniProtKB-ARBA"/>
</dbReference>
<evidence type="ECO:0000259" key="19">
    <source>
        <dbReference type="PROSITE" id="PS51194"/>
    </source>
</evidence>
<evidence type="ECO:0000256" key="7">
    <source>
        <dbReference type="ARBA" id="ARBA00022801"/>
    </source>
</evidence>
<keyword evidence="21" id="KW-1185">Reference proteome</keyword>
<evidence type="ECO:0000256" key="15">
    <source>
        <dbReference type="SAM" id="Coils"/>
    </source>
</evidence>
<dbReference type="Proteomes" id="UP000253472">
    <property type="component" value="Unassembled WGS sequence"/>
</dbReference>
<sequence length="847" mass="96046">MSDFILTIDSDEEVPEVESEPRTRKKEKSTLIFTLLSTEKPQTPLMTSRRDQGQEVDLDEIIKNKGGLQDEDDDELALDGFGMGNQEEGEEEEEQQPIQETQAEAPFYEIVPTASHTTFQTLQLSRPVLKGCQYPNSLAGKDIVAGAQTGSGKTGAYMIPIIERLLYKPPPPPKVGPTGVRLWQKLSQYVNNLNLGLAVGGLNLRQQEEQLIDHIRNSPSFSVEDIQVLVIDEADRMLEEGFQEELTEILSLIPKHKRQTLLFSATMNTKIQDLIHVASRLLQQFVRIRKRDQLKPALLHQLLKGNTNRVVVFLRIIMGLLGLKVSELHGALSQEQRLQNVKTSSRWTGLDIPKIELVINYDMPKTFEIYLHRVGRTARAGRDGTSISFVANQARKEPSSTEETYKTIESKESVIDEVLQEEKEAKELLRAEMELTKASNLIKHEQEIHARPRERGSKGGDGPTHQARQEGQLQKEKSIEVKKDEGRSYKKTKTDRMKIKNKKKTLVPDHRLQCFYYLSALIVFYLVASLNGYDFKVDWIFLWELVEVNNAMGLTLFIMWLFVALLSVFFLTIIVGRSKLAWDFGITVQVINILVNWVYTGSFPTARSPRWKTDHAYVYTGPPHTNQVQLLLAQGQYELAMQYLPAKVSPSSVQRFMDTATYSYLETNVHETAMQFDIPSPGDHFQERQGSPFRHYTEINQYLKDIAALDHVVLRTSVEKLEKVNNNGGSEPHYLFGTVAFEHPKVDSRGQITKIVDHTVYFDDGTHVDADAILLGTGFLYHYPFLESVPDLLELIFAADDETSLVARVFAGKGKLPSKVRNNTTICPDFEEYYNLLREASGDATGA</sequence>
<dbReference type="GO" id="GO:0005829">
    <property type="term" value="C:cytosol"/>
    <property type="evidence" value="ECO:0007669"/>
    <property type="project" value="TreeGrafter"/>
</dbReference>
<keyword evidence="5 17" id="KW-0812">Transmembrane</keyword>
<dbReference type="SUPFAM" id="SSF52540">
    <property type="entry name" value="P-loop containing nucleoside triphosphate hydrolases"/>
    <property type="match status" value="1"/>
</dbReference>
<dbReference type="STRING" id="5486.A0A367YL18"/>
<feature type="transmembrane region" description="Helical" evidence="17">
    <location>
        <begin position="553"/>
        <end position="573"/>
    </location>
</feature>
<evidence type="ECO:0000256" key="16">
    <source>
        <dbReference type="SAM" id="MobiDB-lite"/>
    </source>
</evidence>
<dbReference type="InterPro" id="IPR001650">
    <property type="entry name" value="Helicase_C-like"/>
</dbReference>
<dbReference type="AlphaFoldDB" id="A0A367YL18"/>
<keyword evidence="11 17" id="KW-1133">Transmembrane helix</keyword>
<evidence type="ECO:0000313" key="21">
    <source>
        <dbReference type="Proteomes" id="UP000253472"/>
    </source>
</evidence>
<accession>A0A367YL18</accession>
<evidence type="ECO:0000259" key="18">
    <source>
        <dbReference type="PROSITE" id="PS51192"/>
    </source>
</evidence>
<dbReference type="InterPro" id="IPR019185">
    <property type="entry name" value="Integral_membrane_SYS1-rel"/>
</dbReference>
<gene>
    <name evidence="20" type="primary">DRS1</name>
    <name evidence="20" type="ORF">Cantr_02216</name>
</gene>
<dbReference type="InterPro" id="IPR011545">
    <property type="entry name" value="DEAD/DEAH_box_helicase_dom"/>
</dbReference>
<dbReference type="Pfam" id="PF00271">
    <property type="entry name" value="Helicase_C"/>
    <property type="match status" value="1"/>
</dbReference>
<feature type="compositionally biased region" description="Acidic residues" evidence="16">
    <location>
        <begin position="9"/>
        <end position="18"/>
    </location>
</feature>